<keyword evidence="3" id="KW-0326">Glycosidase</keyword>
<evidence type="ECO:0000256" key="5">
    <source>
        <dbReference type="SAM" id="Phobius"/>
    </source>
</evidence>
<dbReference type="InterPro" id="IPR001360">
    <property type="entry name" value="Glyco_hydro_1"/>
</dbReference>
<feature type="chain" id="PRO_5042051574" evidence="6">
    <location>
        <begin position="23"/>
        <end position="1374"/>
    </location>
</feature>
<feature type="region of interest" description="Disordered" evidence="4">
    <location>
        <begin position="1324"/>
        <end position="1348"/>
    </location>
</feature>
<keyword evidence="5" id="KW-1133">Transmembrane helix</keyword>
<dbReference type="Proteomes" id="UP001219518">
    <property type="component" value="Unassembled WGS sequence"/>
</dbReference>
<comment type="caution">
    <text evidence="9">The sequence shown here is derived from an EMBL/GenBank/DDBJ whole genome shotgun (WGS) entry which is preliminary data.</text>
</comment>
<feature type="region of interest" description="Disordered" evidence="4">
    <location>
        <begin position="777"/>
        <end position="796"/>
    </location>
</feature>
<feature type="signal peptide" evidence="6">
    <location>
        <begin position="1"/>
        <end position="22"/>
    </location>
</feature>
<keyword evidence="6" id="KW-0732">Signal</keyword>
<evidence type="ECO:0000256" key="4">
    <source>
        <dbReference type="SAM" id="MobiDB-lite"/>
    </source>
</evidence>
<reference evidence="9" key="2">
    <citation type="journal article" date="2023" name="BMC Genomics">
        <title>Pest status, molecular evolution, and epigenetic factors derived from the genome assembly of Frankliniella fusca, a thysanopteran phytovirus vector.</title>
        <authorList>
            <person name="Catto M.A."/>
            <person name="Labadie P.E."/>
            <person name="Jacobson A.L."/>
            <person name="Kennedy G.G."/>
            <person name="Srinivasan R."/>
            <person name="Hunt B.G."/>
        </authorList>
    </citation>
    <scope>NUCLEOTIDE SEQUENCE</scope>
    <source>
        <strain evidence="9">PL_HMW_Pooled</strain>
    </source>
</reference>
<evidence type="ECO:0000313" key="9">
    <source>
        <dbReference type="EMBL" id="KAK3908003.1"/>
    </source>
</evidence>
<accession>A0AAE1GSD2</accession>
<feature type="domain" description="Nose resistant-to-fluoxetine protein N-terminal" evidence="8">
    <location>
        <begin position="90"/>
        <end position="211"/>
    </location>
</feature>
<feature type="transmembrane region" description="Helical" evidence="5">
    <location>
        <begin position="697"/>
        <end position="716"/>
    </location>
</feature>
<dbReference type="SUPFAM" id="SSF51445">
    <property type="entry name" value="(Trans)glycosidases"/>
    <property type="match status" value="1"/>
</dbReference>
<evidence type="ECO:0000259" key="7">
    <source>
        <dbReference type="Pfam" id="PF01757"/>
    </source>
</evidence>
<evidence type="ECO:0000256" key="2">
    <source>
        <dbReference type="ARBA" id="ARBA00022801"/>
    </source>
</evidence>
<dbReference type="PANTHER" id="PTHR10353:SF36">
    <property type="entry name" value="LP05116P"/>
    <property type="match status" value="1"/>
</dbReference>
<evidence type="ECO:0000256" key="3">
    <source>
        <dbReference type="ARBA" id="ARBA00023295"/>
    </source>
</evidence>
<dbReference type="EMBL" id="JAHWGI010000027">
    <property type="protein sequence ID" value="KAK3908003.1"/>
    <property type="molecule type" value="Genomic_DNA"/>
</dbReference>
<keyword evidence="5" id="KW-0472">Membrane</keyword>
<feature type="domain" description="Acyltransferase 3" evidence="7">
    <location>
        <begin position="347"/>
        <end position="745"/>
    </location>
</feature>
<feature type="transmembrane region" description="Helical" evidence="5">
    <location>
        <begin position="345"/>
        <end position="368"/>
    </location>
</feature>
<comment type="similarity">
    <text evidence="1">Belongs to the glycosyl hydrolase 1 family.</text>
</comment>
<feature type="transmembrane region" description="Helical" evidence="5">
    <location>
        <begin position="388"/>
        <end position="415"/>
    </location>
</feature>
<dbReference type="PANTHER" id="PTHR10353">
    <property type="entry name" value="GLYCOSYL HYDROLASE"/>
    <property type="match status" value="1"/>
</dbReference>
<name>A0AAE1GSD2_9NEOP</name>
<feature type="compositionally biased region" description="Low complexity" evidence="4">
    <location>
        <begin position="1329"/>
        <end position="1348"/>
    </location>
</feature>
<dbReference type="Pfam" id="PF01757">
    <property type="entry name" value="Acyl_transf_3"/>
    <property type="match status" value="1"/>
</dbReference>
<protein>
    <submittedName>
        <fullName evidence="9">Cyanidin 3-O-glucoside 7-O-glucosyltransferase (Acyl-glucose)</fullName>
    </submittedName>
</protein>
<feature type="transmembrane region" description="Helical" evidence="5">
    <location>
        <begin position="499"/>
        <end position="521"/>
    </location>
</feature>
<reference evidence="9" key="1">
    <citation type="submission" date="2021-07" db="EMBL/GenBank/DDBJ databases">
        <authorList>
            <person name="Catto M.A."/>
            <person name="Jacobson A."/>
            <person name="Kennedy G."/>
            <person name="Labadie P."/>
            <person name="Hunt B.G."/>
            <person name="Srinivasan R."/>
        </authorList>
    </citation>
    <scope>NUCLEOTIDE SEQUENCE</scope>
    <source>
        <strain evidence="9">PL_HMW_Pooled</strain>
        <tissue evidence="9">Head</tissue>
    </source>
</reference>
<keyword evidence="10" id="KW-1185">Reference proteome</keyword>
<feature type="transmembrane region" description="Helical" evidence="5">
    <location>
        <begin position="736"/>
        <end position="760"/>
    </location>
</feature>
<dbReference type="GO" id="GO:0005975">
    <property type="term" value="P:carbohydrate metabolic process"/>
    <property type="evidence" value="ECO:0007669"/>
    <property type="project" value="InterPro"/>
</dbReference>
<dbReference type="InterPro" id="IPR017853">
    <property type="entry name" value="GH"/>
</dbReference>
<keyword evidence="5" id="KW-0812">Transmembrane</keyword>
<feature type="transmembrane region" description="Helical" evidence="5">
    <location>
        <begin position="619"/>
        <end position="643"/>
    </location>
</feature>
<dbReference type="InterPro" id="IPR002656">
    <property type="entry name" value="Acyl_transf_3_dom"/>
</dbReference>
<dbReference type="GO" id="GO:0004553">
    <property type="term" value="F:hydrolase activity, hydrolyzing O-glycosyl compounds"/>
    <property type="evidence" value="ECO:0007669"/>
    <property type="project" value="InterPro"/>
</dbReference>
<dbReference type="InterPro" id="IPR006621">
    <property type="entry name" value="Nose-resist-to-fluoxetine_N"/>
</dbReference>
<evidence type="ECO:0000259" key="8">
    <source>
        <dbReference type="Pfam" id="PF20146"/>
    </source>
</evidence>
<organism evidence="9 10">
    <name type="scientific">Frankliniella fusca</name>
    <dbReference type="NCBI Taxonomy" id="407009"/>
    <lineage>
        <taxon>Eukaryota</taxon>
        <taxon>Metazoa</taxon>
        <taxon>Ecdysozoa</taxon>
        <taxon>Arthropoda</taxon>
        <taxon>Hexapoda</taxon>
        <taxon>Insecta</taxon>
        <taxon>Pterygota</taxon>
        <taxon>Neoptera</taxon>
        <taxon>Paraneoptera</taxon>
        <taxon>Thysanoptera</taxon>
        <taxon>Terebrantia</taxon>
        <taxon>Thripoidea</taxon>
        <taxon>Thripidae</taxon>
        <taxon>Frankliniella</taxon>
    </lineage>
</organism>
<feature type="transmembrane region" description="Helical" evidence="5">
    <location>
        <begin position="284"/>
        <end position="304"/>
    </location>
</feature>
<feature type="transmembrane region" description="Helical" evidence="5">
    <location>
        <begin position="663"/>
        <end position="685"/>
    </location>
</feature>
<evidence type="ECO:0000256" key="1">
    <source>
        <dbReference type="ARBA" id="ARBA00010838"/>
    </source>
</evidence>
<evidence type="ECO:0000313" key="10">
    <source>
        <dbReference type="Proteomes" id="UP001219518"/>
    </source>
</evidence>
<sequence length="1374" mass="149502">MAAGGSLLRAAAAVLAVALVVAGEGAADTRDPHGSAATGGAVYTRDNLAAYASVWGHDETAKGVELVTEAVLERVDLLQSFHNLTGSARCRRALDAVLEARAHLKMWALKMDYSSVALPAAVLSATMSNLGDFDGCTALADATYCLADVEIRPLSAVGAAPHTLDERSPFDFPNGRNASLWDVLRTSGNRRRYRRDSQQWAVCLPTDCTAKGRAARRGQDSGQEQDEDEDLGELLAAAVSPMARALGVHLRVALDPIDCYPDPDPAADGGPAPSSLRAALSSPLFVTVSLCLLLFPTLVVVSFVRESVWGNEQDDLKGEGAVQTFLSCFSIRRNSRALTHTRGTLISAIQGLRVLGMVGVIVGHRAFFPNMGPILNPDLFENEFNTPIMMNIINGTVIVTIFFVITAFLEARGWLMTYDKRRFSLRYALKACFGRWLRLVPALAVMVAFDALWLEHLGSGPIWNQLVVRGAAGSCKVAWWTNLLFINNYYRPGGAECLLQTWFVAAVLQLSCCAPFVMWAVHRCSRRSPWRGLSLLLALLAAFCVVLYVTTAYMRLLPATTIFPMNLRRANIIFDPTFSEQYLPAHTNAISYIVGLIAGAVVYFARASGWLPSQAARRVLGLGIPLGYVVAQLTVVLGVVYLLYTGERPWLESLWAPARTLAFSAPVAWFIVACALGCGGAVGWLLSRGPLVVLGRLTYCVYLSHASMIFATAGSIRQPHFVSRFSFLHTVAGDFVFSFFIGYLLHICVEAPVLNIMMIVMPDSTKHGVRTRGELARGSVAGQGQGDSSVLDPSAVESQGKCPARHRARCAPCPTDRPATMRTATLLLVAVLAAACCASAEAAAVVGSGPGGPGVAAAGDEDRYKLPEGFLFGAGISAIQTEGAWDEDGKAESAGDRMLHTPLFSQLLGSHDVAADSYHRYAEDVAMAKQLKLKVFRFSMSWARLLPTADATKPNEKGVKYYHALLDKILEAGLIPMVTLYHFDHPQLLQDEFLGWESDKMVEKFAEYADFVFKEFGSKVTYWTTLNEPNQYCMYFNMLFVLAGVVKQEQVNIHRCMHNAILAHMKAYNLYKTNHFSTQKGQVGFTTLLVHAKPNTTSVEDVYAAEIFNQIHAGKILHPVVFGDYPDSVKKVVPNHPSFTDEEKKALKGSTDFIGLNIYNGITASYNVTAGATRPVVPVYSQLLESLPFVDVGKPSDLMAFDRITPEVMGRSVEWTWQQYGEGGGPIMIMENGYSGSNDKERAVYLSSYMRSLVGAHHDFGVKLMGYCAWSLIDAFEWSAGYSRPFGLVHVDYEKGTLARSLKPYSSKFFNELADTNVVPYVEPDAGSTTPAVPDNPTDTTPTSSAASALNRNRGASLTLALAVGLLTSSMLFA</sequence>
<dbReference type="Pfam" id="PF20146">
    <property type="entry name" value="NRF"/>
    <property type="match status" value="1"/>
</dbReference>
<dbReference type="Pfam" id="PF00232">
    <property type="entry name" value="Glyco_hydro_1"/>
    <property type="match status" value="1"/>
</dbReference>
<dbReference type="Gene3D" id="3.20.20.80">
    <property type="entry name" value="Glycosidases"/>
    <property type="match status" value="1"/>
</dbReference>
<proteinExistence type="inferred from homology"/>
<dbReference type="PRINTS" id="PR00131">
    <property type="entry name" value="GLHYDRLASE1"/>
</dbReference>
<feature type="transmembrane region" description="Helical" evidence="5">
    <location>
        <begin position="589"/>
        <end position="607"/>
    </location>
</feature>
<feature type="transmembrane region" description="Helical" evidence="5">
    <location>
        <begin position="826"/>
        <end position="846"/>
    </location>
</feature>
<feature type="transmembrane region" description="Helical" evidence="5">
    <location>
        <begin position="533"/>
        <end position="556"/>
    </location>
</feature>
<gene>
    <name evidence="9" type="ORF">KUF71_003135</name>
</gene>
<dbReference type="GO" id="GO:0016747">
    <property type="term" value="F:acyltransferase activity, transferring groups other than amino-acyl groups"/>
    <property type="evidence" value="ECO:0007669"/>
    <property type="project" value="InterPro"/>
</dbReference>
<evidence type="ECO:0000256" key="6">
    <source>
        <dbReference type="SAM" id="SignalP"/>
    </source>
</evidence>
<feature type="transmembrane region" description="Helical" evidence="5">
    <location>
        <begin position="436"/>
        <end position="454"/>
    </location>
</feature>
<keyword evidence="2" id="KW-0378">Hydrolase</keyword>